<evidence type="ECO:0000256" key="3">
    <source>
        <dbReference type="ARBA" id="ARBA00022840"/>
    </source>
</evidence>
<dbReference type="InterPro" id="IPR037257">
    <property type="entry name" value="T2SS_E_N_sf"/>
</dbReference>
<evidence type="ECO:0000313" key="5">
    <source>
        <dbReference type="EMBL" id="MBH9554153.1"/>
    </source>
</evidence>
<accession>A0A931J290</accession>
<dbReference type="Gene3D" id="3.30.300.160">
    <property type="entry name" value="Type II secretion system, protein E, N-terminal domain"/>
    <property type="match status" value="1"/>
</dbReference>
<proteinExistence type="inferred from homology"/>
<dbReference type="Proteomes" id="UP000620139">
    <property type="component" value="Unassembled WGS sequence"/>
</dbReference>
<dbReference type="Pfam" id="PF05157">
    <property type="entry name" value="MshEN"/>
    <property type="match status" value="1"/>
</dbReference>
<keyword evidence="2" id="KW-0547">Nucleotide-binding</keyword>
<protein>
    <submittedName>
        <fullName evidence="5">Type II/IV secretion system protein</fullName>
    </submittedName>
</protein>
<dbReference type="InterPro" id="IPR027417">
    <property type="entry name" value="P-loop_NTPase"/>
</dbReference>
<dbReference type="RefSeq" id="WP_198101770.1">
    <property type="nucleotide sequence ID" value="NZ_JAEDAL010000010.1"/>
</dbReference>
<reference evidence="5" key="1">
    <citation type="submission" date="2020-12" db="EMBL/GenBank/DDBJ databases">
        <title>The genome sequence of Inhella sp. 4Y17.</title>
        <authorList>
            <person name="Liu Y."/>
        </authorList>
    </citation>
    <scope>NUCLEOTIDE SEQUENCE</scope>
    <source>
        <strain evidence="5">4Y10</strain>
    </source>
</reference>
<gene>
    <name evidence="5" type="ORF">I7X43_15015</name>
</gene>
<dbReference type="GO" id="GO:0016887">
    <property type="term" value="F:ATP hydrolysis activity"/>
    <property type="evidence" value="ECO:0007669"/>
    <property type="project" value="TreeGrafter"/>
</dbReference>
<evidence type="ECO:0000256" key="1">
    <source>
        <dbReference type="ARBA" id="ARBA00006611"/>
    </source>
</evidence>
<keyword evidence="6" id="KW-1185">Reference proteome</keyword>
<dbReference type="SMART" id="SM00382">
    <property type="entry name" value="AAA"/>
    <property type="match status" value="1"/>
</dbReference>
<dbReference type="PANTHER" id="PTHR30258">
    <property type="entry name" value="TYPE II SECRETION SYSTEM PROTEIN GSPE-RELATED"/>
    <property type="match status" value="1"/>
</dbReference>
<dbReference type="Gene3D" id="3.30.450.90">
    <property type="match status" value="1"/>
</dbReference>
<dbReference type="PROSITE" id="PS00662">
    <property type="entry name" value="T2SP_E"/>
    <property type="match status" value="1"/>
</dbReference>
<evidence type="ECO:0000313" key="6">
    <source>
        <dbReference type="Proteomes" id="UP000620139"/>
    </source>
</evidence>
<dbReference type="Pfam" id="PF00437">
    <property type="entry name" value="T2SSE"/>
    <property type="match status" value="1"/>
</dbReference>
<dbReference type="GO" id="GO:0005886">
    <property type="term" value="C:plasma membrane"/>
    <property type="evidence" value="ECO:0007669"/>
    <property type="project" value="TreeGrafter"/>
</dbReference>
<dbReference type="InterPro" id="IPR007831">
    <property type="entry name" value="T2SS_GspE_N"/>
</dbReference>
<evidence type="ECO:0000259" key="4">
    <source>
        <dbReference type="PROSITE" id="PS00662"/>
    </source>
</evidence>
<dbReference type="InterPro" id="IPR001482">
    <property type="entry name" value="T2SS/T4SS_dom"/>
</dbReference>
<dbReference type="GO" id="GO:0005524">
    <property type="term" value="F:ATP binding"/>
    <property type="evidence" value="ECO:0007669"/>
    <property type="project" value="UniProtKB-KW"/>
</dbReference>
<dbReference type="SUPFAM" id="SSF160246">
    <property type="entry name" value="EspE N-terminal domain-like"/>
    <property type="match status" value="1"/>
</dbReference>
<comment type="caution">
    <text evidence="5">The sequence shown here is derived from an EMBL/GenBank/DDBJ whole genome shotgun (WGS) entry which is preliminary data.</text>
</comment>
<dbReference type="Gene3D" id="3.40.50.300">
    <property type="entry name" value="P-loop containing nucleotide triphosphate hydrolases"/>
    <property type="match status" value="1"/>
</dbReference>
<dbReference type="CDD" id="cd01129">
    <property type="entry name" value="PulE-GspE-like"/>
    <property type="match status" value="1"/>
</dbReference>
<name>A0A931J290_9BURK</name>
<feature type="domain" description="Bacterial type II secretion system protein E" evidence="4">
    <location>
        <begin position="410"/>
        <end position="424"/>
    </location>
</feature>
<dbReference type="InterPro" id="IPR003593">
    <property type="entry name" value="AAA+_ATPase"/>
</dbReference>
<organism evidence="5 6">
    <name type="scientific">Inhella gelatinilytica</name>
    <dbReference type="NCBI Taxonomy" id="2795030"/>
    <lineage>
        <taxon>Bacteria</taxon>
        <taxon>Pseudomonadati</taxon>
        <taxon>Pseudomonadota</taxon>
        <taxon>Betaproteobacteria</taxon>
        <taxon>Burkholderiales</taxon>
        <taxon>Sphaerotilaceae</taxon>
        <taxon>Inhella</taxon>
    </lineage>
</organism>
<keyword evidence="3" id="KW-0067">ATP-binding</keyword>
<dbReference type="SUPFAM" id="SSF52540">
    <property type="entry name" value="P-loop containing nucleoside triphosphate hydrolases"/>
    <property type="match status" value="1"/>
</dbReference>
<dbReference type="PANTHER" id="PTHR30258:SF13">
    <property type="entry name" value="SECRETION PATHWAY ATPASE-RELATED"/>
    <property type="match status" value="1"/>
</dbReference>
<sequence length="593" mass="65243">MSARRSTAGQSAGAPQRPSWRDLLTWLAEEGLITAEARRDTEQRFGSGDSALHPMVRLAGAGLTRVDTGKPWTLDALTEWLAGRAGLPFMRIDPLKVDLGRVGDVMSVSYAEKHRCFPVQVGLTEATIATCEPFDTDWVAQVQGHLRKTIQLVVASPVDIARFTTEFFTLAQSVRVASKSGELSTLASFEQLVELGKTSKQLDANDQGVVQVVDWLWQYAFDQRASDIHLEPRRDVGAIRFRIDGVLHTVYQLPTPVMAAMVARIKLLGRMDVVERRRPLDGRIKTRNPAGEEVEMRLSTLPTAFGEKLVMRIFDPETVVKDLGQLGFAPQDRERWNALVGQPHGIVLVTGPTGSGKTTTLYSTLRRLATEEVNVCTIEDPIEMIEPSFNQTQVQAGIDLGFAEGLRALMRQDPDIIMVGEIRDLPTAEMAIQAALTGHLVFSTLHTNDAASAVTRLMDLGVPPYLIQATLRGVLAQRLVRVLCPACKASDARITQETLAPYAKPWRLSGTPRAFRAVGCLECRHTGFKGRIGLYELLTLESESRGSAWDGEGLRTQACRDGMVPLRLGGLRKVSEGLTTLEEVLRSTPAWDS</sequence>
<comment type="similarity">
    <text evidence="1">Belongs to the GSP E family.</text>
</comment>
<dbReference type="EMBL" id="JAEDAL010000010">
    <property type="protein sequence ID" value="MBH9554153.1"/>
    <property type="molecule type" value="Genomic_DNA"/>
</dbReference>
<evidence type="ECO:0000256" key="2">
    <source>
        <dbReference type="ARBA" id="ARBA00022741"/>
    </source>
</evidence>
<dbReference type="AlphaFoldDB" id="A0A931J290"/>